<reference evidence="2" key="2">
    <citation type="journal article" date="2014" name="ISME J.">
        <title>Microbial stratification in low pH oxic and suboxic macroscopic growths along an acid mine drainage.</title>
        <authorList>
            <person name="Mendez-Garcia C."/>
            <person name="Mesa V."/>
            <person name="Sprenger R.R."/>
            <person name="Richter M."/>
            <person name="Diez M.S."/>
            <person name="Solano J."/>
            <person name="Bargiela R."/>
            <person name="Golyshina O.V."/>
            <person name="Manteca A."/>
            <person name="Ramos J.L."/>
            <person name="Gallego J.R."/>
            <person name="Llorente I."/>
            <person name="Martins Dos Santos V.A."/>
            <person name="Jensen O.N."/>
            <person name="Pelaez A.I."/>
            <person name="Sanchez J."/>
            <person name="Ferrer M."/>
        </authorList>
    </citation>
    <scope>NUCLEOTIDE SEQUENCE</scope>
</reference>
<sequence length="271" mass="29040">MFVRTEGRRGDRMSSSAPSPVAWVQVMQALVARELVESFGLPERRTAELLGIVPSTVSQYLSGKRLVRPLAGRLQDPAARTLARRTAQAMLEGSAGPRGVLEAALALAEGGGSRGFRPPAPSSTGRPGSAGRAVPRWLRSRVAGEQDAVTECMRLARRSRDELTRAIFRQIASDSLRHAEIVASLASYLDRGITAVQPTGVSRSDIDALIRRERAAEASHGGDLAPELGGVMRILWDSMEADERKHELLLAALRSATPASRGTGRPPRAPG</sequence>
<proteinExistence type="predicted"/>
<comment type="caution">
    <text evidence="2">The sequence shown here is derived from an EMBL/GenBank/DDBJ whole genome shotgun (WGS) entry which is preliminary data.</text>
</comment>
<dbReference type="EMBL" id="AUZY01006086">
    <property type="protein sequence ID" value="EQD55408.1"/>
    <property type="molecule type" value="Genomic_DNA"/>
</dbReference>
<dbReference type="InterPro" id="IPR009078">
    <property type="entry name" value="Ferritin-like_SF"/>
</dbReference>
<dbReference type="AlphaFoldDB" id="T1AFK0"/>
<organism evidence="2">
    <name type="scientific">mine drainage metagenome</name>
    <dbReference type="NCBI Taxonomy" id="410659"/>
    <lineage>
        <taxon>unclassified sequences</taxon>
        <taxon>metagenomes</taxon>
        <taxon>ecological metagenomes</taxon>
    </lineage>
</organism>
<evidence type="ECO:0000256" key="1">
    <source>
        <dbReference type="SAM" id="MobiDB-lite"/>
    </source>
</evidence>
<protein>
    <submittedName>
        <fullName evidence="2">Uncharacterized protein</fullName>
    </submittedName>
</protein>
<gene>
    <name evidence="2" type="ORF">B1B_09241</name>
</gene>
<evidence type="ECO:0000313" key="2">
    <source>
        <dbReference type="EMBL" id="EQD55408.1"/>
    </source>
</evidence>
<reference evidence="2" key="1">
    <citation type="submission" date="2013-08" db="EMBL/GenBank/DDBJ databases">
        <authorList>
            <person name="Mendez C."/>
            <person name="Richter M."/>
            <person name="Ferrer M."/>
            <person name="Sanchez J."/>
        </authorList>
    </citation>
    <scope>NUCLEOTIDE SEQUENCE</scope>
</reference>
<name>T1AFK0_9ZZZZ</name>
<dbReference type="SUPFAM" id="SSF47240">
    <property type="entry name" value="Ferritin-like"/>
    <property type="match status" value="1"/>
</dbReference>
<feature type="region of interest" description="Disordered" evidence="1">
    <location>
        <begin position="110"/>
        <end position="135"/>
    </location>
</feature>
<accession>T1AFK0</accession>